<sequence length="294" mass="30474">MTLRSLLFIPGDSDKKLAKVAGCGADAVILDLEDSVAPAAKPAARDKVAEFLHGFDRDAQGAPALWVRINPLDSGLAETDLAAVVPVRPDGIMLPKPDGPADCAKLSDLLDHMELAHGVTPGSIGVIPVASETAIAPFRLGEYATADLPRLRGITWGAEDLAAALGATGNRGPDGEFLFTFRLVRSLALMAAHAAGVPAIETLHADFRDEAGLAASSRQAFSEGFSGRLAIHPAQVAPINAAFTPSAEEVAFARRVVAAFAAEPGAGVVGLDGRMLDIPHLKAAKRTLSLVGEE</sequence>
<dbReference type="InterPro" id="IPR015813">
    <property type="entry name" value="Pyrv/PenolPyrv_kinase-like_dom"/>
</dbReference>
<keyword evidence="3 6" id="KW-0479">Metal-binding</keyword>
<comment type="similarity">
    <text evidence="2">Belongs to the HpcH/HpaI aldolase family.</text>
</comment>
<evidence type="ECO:0000259" key="7">
    <source>
        <dbReference type="Pfam" id="PF03328"/>
    </source>
</evidence>
<keyword evidence="8" id="KW-0456">Lyase</keyword>
<dbReference type="Pfam" id="PF03328">
    <property type="entry name" value="HpcH_HpaI"/>
    <property type="match status" value="1"/>
</dbReference>
<dbReference type="PANTHER" id="PTHR32308:SF0">
    <property type="entry name" value="HPCH_HPAI ALDOLASE_CITRATE LYASE DOMAIN-CONTAINING PROTEIN"/>
    <property type="match status" value="1"/>
</dbReference>
<dbReference type="SUPFAM" id="SSF51621">
    <property type="entry name" value="Phosphoenolpyruvate/pyruvate domain"/>
    <property type="match status" value="1"/>
</dbReference>
<evidence type="ECO:0000256" key="4">
    <source>
        <dbReference type="ARBA" id="ARBA00022842"/>
    </source>
</evidence>
<gene>
    <name evidence="8" type="ORF">N0B51_10925</name>
</gene>
<feature type="binding site" evidence="5">
    <location>
        <position position="68"/>
    </location>
    <ligand>
        <name>substrate</name>
    </ligand>
</feature>
<dbReference type="PIRSF" id="PIRSF015582">
    <property type="entry name" value="Cit_lyase_B"/>
    <property type="match status" value="1"/>
</dbReference>
<dbReference type="InterPro" id="IPR011206">
    <property type="entry name" value="Citrate_lyase_beta/mcl1/mcl2"/>
</dbReference>
<organism evidence="8 9">
    <name type="scientific">Tsuneonella litorea</name>
    <dbReference type="NCBI Taxonomy" id="2976475"/>
    <lineage>
        <taxon>Bacteria</taxon>
        <taxon>Pseudomonadati</taxon>
        <taxon>Pseudomonadota</taxon>
        <taxon>Alphaproteobacteria</taxon>
        <taxon>Sphingomonadales</taxon>
        <taxon>Erythrobacteraceae</taxon>
        <taxon>Tsuneonella</taxon>
    </lineage>
</organism>
<evidence type="ECO:0000256" key="1">
    <source>
        <dbReference type="ARBA" id="ARBA00001946"/>
    </source>
</evidence>
<feature type="binding site" evidence="6">
    <location>
        <position position="160"/>
    </location>
    <ligand>
        <name>Mg(2+)</name>
        <dbReference type="ChEBI" id="CHEBI:18420"/>
    </ligand>
</feature>
<dbReference type="Gene3D" id="3.20.20.60">
    <property type="entry name" value="Phosphoenolpyruvate-binding domains"/>
    <property type="match status" value="1"/>
</dbReference>
<evidence type="ECO:0000256" key="5">
    <source>
        <dbReference type="PIRSR" id="PIRSR015582-1"/>
    </source>
</evidence>
<accession>A0A9X2W295</accession>
<evidence type="ECO:0000313" key="8">
    <source>
        <dbReference type="EMBL" id="MCT2559491.1"/>
    </source>
</evidence>
<dbReference type="EMBL" id="JAOAMV010000005">
    <property type="protein sequence ID" value="MCT2559491.1"/>
    <property type="molecule type" value="Genomic_DNA"/>
</dbReference>
<dbReference type="PANTHER" id="PTHR32308">
    <property type="entry name" value="LYASE BETA SUBUNIT, PUTATIVE (AFU_ORTHOLOGUE AFUA_4G13030)-RELATED"/>
    <property type="match status" value="1"/>
</dbReference>
<dbReference type="GO" id="GO:0016829">
    <property type="term" value="F:lyase activity"/>
    <property type="evidence" value="ECO:0007669"/>
    <property type="project" value="UniProtKB-KW"/>
</dbReference>
<evidence type="ECO:0000256" key="3">
    <source>
        <dbReference type="ARBA" id="ARBA00022723"/>
    </source>
</evidence>
<keyword evidence="4 6" id="KW-0460">Magnesium</keyword>
<dbReference type="AlphaFoldDB" id="A0A9X2W295"/>
<comment type="cofactor">
    <cofactor evidence="1">
        <name>Mg(2+)</name>
        <dbReference type="ChEBI" id="CHEBI:18420"/>
    </cofactor>
</comment>
<feature type="domain" description="HpcH/HpaI aldolase/citrate lyase" evidence="7">
    <location>
        <begin position="4"/>
        <end position="233"/>
    </location>
</feature>
<evidence type="ECO:0000256" key="2">
    <source>
        <dbReference type="ARBA" id="ARBA00005568"/>
    </source>
</evidence>
<proteinExistence type="inferred from homology"/>
<dbReference type="GO" id="GO:0000287">
    <property type="term" value="F:magnesium ion binding"/>
    <property type="evidence" value="ECO:0007669"/>
    <property type="project" value="TreeGrafter"/>
</dbReference>
<evidence type="ECO:0000313" key="9">
    <source>
        <dbReference type="Proteomes" id="UP001142648"/>
    </source>
</evidence>
<feature type="binding site" evidence="5">
    <location>
        <position position="132"/>
    </location>
    <ligand>
        <name>substrate</name>
    </ligand>
</feature>
<dbReference type="InterPro" id="IPR040442">
    <property type="entry name" value="Pyrv_kinase-like_dom_sf"/>
</dbReference>
<dbReference type="GO" id="GO:0006107">
    <property type="term" value="P:oxaloacetate metabolic process"/>
    <property type="evidence" value="ECO:0007669"/>
    <property type="project" value="TreeGrafter"/>
</dbReference>
<protein>
    <submittedName>
        <fullName evidence="8">CoA ester lyase</fullName>
    </submittedName>
</protein>
<dbReference type="Proteomes" id="UP001142648">
    <property type="component" value="Unassembled WGS sequence"/>
</dbReference>
<evidence type="ECO:0000256" key="6">
    <source>
        <dbReference type="PIRSR" id="PIRSR015582-2"/>
    </source>
</evidence>
<dbReference type="RefSeq" id="WP_259962388.1">
    <property type="nucleotide sequence ID" value="NZ_JAOAMV010000005.1"/>
</dbReference>
<name>A0A9X2W295_9SPHN</name>
<comment type="caution">
    <text evidence="8">The sequence shown here is derived from an EMBL/GenBank/DDBJ whole genome shotgun (WGS) entry which is preliminary data.</text>
</comment>
<feature type="binding site" evidence="6">
    <location>
        <position position="132"/>
    </location>
    <ligand>
        <name>Mg(2+)</name>
        <dbReference type="ChEBI" id="CHEBI:18420"/>
    </ligand>
</feature>
<keyword evidence="9" id="KW-1185">Reference proteome</keyword>
<dbReference type="InterPro" id="IPR005000">
    <property type="entry name" value="Aldolase/citrate-lyase_domain"/>
</dbReference>
<reference evidence="8" key="1">
    <citation type="submission" date="2022-09" db="EMBL/GenBank/DDBJ databases">
        <title>The genome sequence of Tsuneonella sp. YG55.</title>
        <authorList>
            <person name="Liu Y."/>
        </authorList>
    </citation>
    <scope>NUCLEOTIDE SEQUENCE</scope>
    <source>
        <strain evidence="8">YG55</strain>
    </source>
</reference>